<dbReference type="Proteomes" id="UP000186601">
    <property type="component" value="Unassembled WGS sequence"/>
</dbReference>
<organism evidence="1 2">
    <name type="scientific">Hermanssonia centrifuga</name>
    <dbReference type="NCBI Taxonomy" id="98765"/>
    <lineage>
        <taxon>Eukaryota</taxon>
        <taxon>Fungi</taxon>
        <taxon>Dikarya</taxon>
        <taxon>Basidiomycota</taxon>
        <taxon>Agaricomycotina</taxon>
        <taxon>Agaricomycetes</taxon>
        <taxon>Polyporales</taxon>
        <taxon>Meruliaceae</taxon>
        <taxon>Hermanssonia</taxon>
    </lineage>
</organism>
<name>A0A2R6RPP4_9APHY</name>
<proteinExistence type="predicted"/>
<protein>
    <submittedName>
        <fullName evidence="1">Uncharacterized protein</fullName>
    </submittedName>
</protein>
<gene>
    <name evidence="1" type="ORF">PHLCEN_2v2286</name>
</gene>
<keyword evidence="2" id="KW-1185">Reference proteome</keyword>
<dbReference type="AlphaFoldDB" id="A0A2R6RPP4"/>
<dbReference type="EMBL" id="MLYV02000212">
    <property type="protein sequence ID" value="PSS31959.1"/>
    <property type="molecule type" value="Genomic_DNA"/>
</dbReference>
<accession>A0A2R6RPP4</accession>
<reference evidence="1 2" key="1">
    <citation type="submission" date="2018-02" db="EMBL/GenBank/DDBJ databases">
        <title>Genome sequence of the basidiomycete white-rot fungus Phlebia centrifuga.</title>
        <authorList>
            <person name="Granchi Z."/>
            <person name="Peng M."/>
            <person name="de Vries R.P."/>
            <person name="Hilden K."/>
            <person name="Makela M.R."/>
            <person name="Grigoriev I."/>
            <person name="Riley R."/>
        </authorList>
    </citation>
    <scope>NUCLEOTIDE SEQUENCE [LARGE SCALE GENOMIC DNA]</scope>
    <source>
        <strain evidence="1 2">FBCC195</strain>
    </source>
</reference>
<comment type="caution">
    <text evidence="1">The sequence shown here is derived from an EMBL/GenBank/DDBJ whole genome shotgun (WGS) entry which is preliminary data.</text>
</comment>
<evidence type="ECO:0000313" key="2">
    <source>
        <dbReference type="Proteomes" id="UP000186601"/>
    </source>
</evidence>
<sequence length="160" mass="17354">MNSFGVAAGKAMMIARHKLCRDPSAADVFKSNDSCSQNVQNDVKSLKTGDDFGSQGGHQTVAYQQSGVHPTAKRLAFSAGSHKGKDTRMGLYNICPVVGTKVIFDPMLTAAISCTAQPQSTEATLARFPIVLESGNKHTKQMGTSKRRRRTCDPNWIIEH</sequence>
<evidence type="ECO:0000313" key="1">
    <source>
        <dbReference type="EMBL" id="PSS31959.1"/>
    </source>
</evidence>